<keyword evidence="2" id="KW-1185">Reference proteome</keyword>
<dbReference type="AlphaFoldDB" id="A0A5J9VT87"/>
<comment type="caution">
    <text evidence="1">The sequence shown here is derived from an EMBL/GenBank/DDBJ whole genome shotgun (WGS) entry which is preliminary data.</text>
</comment>
<dbReference type="Proteomes" id="UP000324897">
    <property type="component" value="Chromosome 4"/>
</dbReference>
<proteinExistence type="predicted"/>
<name>A0A5J9VT87_9POAL</name>
<evidence type="ECO:0000313" key="2">
    <source>
        <dbReference type="Proteomes" id="UP000324897"/>
    </source>
</evidence>
<evidence type="ECO:0000313" key="1">
    <source>
        <dbReference type="EMBL" id="TVU38816.1"/>
    </source>
</evidence>
<dbReference type="Gramene" id="TVU38816">
    <property type="protein sequence ID" value="TVU38816"/>
    <property type="gene ID" value="EJB05_12208"/>
</dbReference>
<organism evidence="1 2">
    <name type="scientific">Eragrostis curvula</name>
    <name type="common">weeping love grass</name>
    <dbReference type="NCBI Taxonomy" id="38414"/>
    <lineage>
        <taxon>Eukaryota</taxon>
        <taxon>Viridiplantae</taxon>
        <taxon>Streptophyta</taxon>
        <taxon>Embryophyta</taxon>
        <taxon>Tracheophyta</taxon>
        <taxon>Spermatophyta</taxon>
        <taxon>Magnoliopsida</taxon>
        <taxon>Liliopsida</taxon>
        <taxon>Poales</taxon>
        <taxon>Poaceae</taxon>
        <taxon>PACMAD clade</taxon>
        <taxon>Chloridoideae</taxon>
        <taxon>Eragrostideae</taxon>
        <taxon>Eragrostidinae</taxon>
        <taxon>Eragrostis</taxon>
    </lineage>
</organism>
<reference evidence="1 2" key="1">
    <citation type="journal article" date="2019" name="Sci. Rep.">
        <title>A high-quality genome of Eragrostis curvula grass provides insights into Poaceae evolution and supports new strategies to enhance forage quality.</title>
        <authorList>
            <person name="Carballo J."/>
            <person name="Santos B.A.C.M."/>
            <person name="Zappacosta D."/>
            <person name="Garbus I."/>
            <person name="Selva J.P."/>
            <person name="Gallo C.A."/>
            <person name="Diaz A."/>
            <person name="Albertini E."/>
            <person name="Caccamo M."/>
            <person name="Echenique V."/>
        </authorList>
    </citation>
    <scope>NUCLEOTIDE SEQUENCE [LARGE SCALE GENOMIC DNA]</scope>
    <source>
        <strain evidence="2">cv. Victoria</strain>
        <tissue evidence="1">Leaf</tissue>
    </source>
</reference>
<dbReference type="EMBL" id="RWGY01000007">
    <property type="protein sequence ID" value="TVU38816.1"/>
    <property type="molecule type" value="Genomic_DNA"/>
</dbReference>
<gene>
    <name evidence="1" type="ORF">EJB05_12208</name>
</gene>
<protein>
    <submittedName>
        <fullName evidence="1">Uncharacterized protein</fullName>
    </submittedName>
</protein>
<sequence>MISLLRASPRACGFLTWDLGKRGLVGGLVQHGGRVHVHLGSAGDELQLHNAEVLIDVLPLLID</sequence>
<accession>A0A5J9VT87</accession>